<dbReference type="InterPro" id="IPR036047">
    <property type="entry name" value="F-box-like_dom_sf"/>
</dbReference>
<dbReference type="SUPFAM" id="SSF81383">
    <property type="entry name" value="F-box domain"/>
    <property type="match status" value="1"/>
</dbReference>
<dbReference type="PANTHER" id="PTHR34223">
    <property type="entry name" value="OS11G0201299 PROTEIN"/>
    <property type="match status" value="1"/>
</dbReference>
<comment type="caution">
    <text evidence="2">The sequence shown here is derived from an EMBL/GenBank/DDBJ whole genome shotgun (WGS) entry which is preliminary data.</text>
</comment>
<feature type="domain" description="F-box" evidence="1">
    <location>
        <begin position="1"/>
        <end position="37"/>
    </location>
</feature>
<dbReference type="Proteomes" id="UP001187192">
    <property type="component" value="Unassembled WGS sequence"/>
</dbReference>
<reference evidence="2" key="1">
    <citation type="submission" date="2023-07" db="EMBL/GenBank/DDBJ databases">
        <title>draft genome sequence of fig (Ficus carica).</title>
        <authorList>
            <person name="Takahashi T."/>
            <person name="Nishimura K."/>
        </authorList>
    </citation>
    <scope>NUCLEOTIDE SEQUENCE</scope>
</reference>
<dbReference type="InterPro" id="IPR055411">
    <property type="entry name" value="LRR_FXL15/At3g58940/PEG3-like"/>
</dbReference>
<evidence type="ECO:0000313" key="2">
    <source>
        <dbReference type="EMBL" id="GMN55848.1"/>
    </source>
</evidence>
<dbReference type="EMBL" id="BTGU01000060">
    <property type="protein sequence ID" value="GMN55848.1"/>
    <property type="molecule type" value="Genomic_DNA"/>
</dbReference>
<dbReference type="Pfam" id="PF08387">
    <property type="entry name" value="FBD"/>
    <property type="match status" value="1"/>
</dbReference>
<dbReference type="PANTHER" id="PTHR34223:SF51">
    <property type="entry name" value="OS06G0556300 PROTEIN"/>
    <property type="match status" value="1"/>
</dbReference>
<dbReference type="AlphaFoldDB" id="A0AA88AIW6"/>
<dbReference type="InterPro" id="IPR053197">
    <property type="entry name" value="F-box_SCFL_complex_component"/>
</dbReference>
<gene>
    <name evidence="2" type="ORF">TIFTF001_024968</name>
</gene>
<evidence type="ECO:0000259" key="1">
    <source>
        <dbReference type="PROSITE" id="PS50181"/>
    </source>
</evidence>
<sequence length="424" mass="48148">MDRFSNLPDDVAHKIISFLALEDTSRLSVASKRCRQLCLSNSFLNFDISPYVRYPIQRAELMDYIDRLLFLRRGTDAQYCCILGYLLIGEEFRVLSWLNNAVALNVKYFFLVLTLEGGSQCLTLPSSLLCSTAVETLIVSFCYFGTGILKTPSLRATSSLQLLKLKSVRIDESFGNWISSHCKFLKKLQLEHIEGTTRLIITSSSLEELVILSPRGSLLHLHVSAEILRLLILVWRFDSPNDRELRLSTPKLKILYWKGNILNLSVAENMTDLLLSKVFLKPFSGEAYANQNLIHAIRAVSDSIGLALYNHSVQDLLKLGCPRILFTNLLALRIWIKDTEVGCVTIRSGKLEDIPFLINLKFVTVDVITQENNELELIEFLLKNAQNLKKMTVFSSYDLQPDFIREISGYEKASSDAVVNFMMI</sequence>
<dbReference type="PROSITE" id="PS50181">
    <property type="entry name" value="FBOX"/>
    <property type="match status" value="1"/>
</dbReference>
<dbReference type="Pfam" id="PF00646">
    <property type="entry name" value="F-box"/>
    <property type="match status" value="1"/>
</dbReference>
<dbReference type="SMART" id="SM00579">
    <property type="entry name" value="FBD"/>
    <property type="match status" value="1"/>
</dbReference>
<accession>A0AA88AIW6</accession>
<dbReference type="InterPro" id="IPR006566">
    <property type="entry name" value="FBD"/>
</dbReference>
<protein>
    <recommendedName>
        <fullName evidence="1">F-box domain-containing protein</fullName>
    </recommendedName>
</protein>
<evidence type="ECO:0000313" key="3">
    <source>
        <dbReference type="Proteomes" id="UP001187192"/>
    </source>
</evidence>
<dbReference type="Pfam" id="PF24758">
    <property type="entry name" value="LRR_At5g56370"/>
    <property type="match status" value="1"/>
</dbReference>
<dbReference type="InterPro" id="IPR001810">
    <property type="entry name" value="F-box_dom"/>
</dbReference>
<proteinExistence type="predicted"/>
<keyword evidence="3" id="KW-1185">Reference proteome</keyword>
<organism evidence="2 3">
    <name type="scientific">Ficus carica</name>
    <name type="common">Common fig</name>
    <dbReference type="NCBI Taxonomy" id="3494"/>
    <lineage>
        <taxon>Eukaryota</taxon>
        <taxon>Viridiplantae</taxon>
        <taxon>Streptophyta</taxon>
        <taxon>Embryophyta</taxon>
        <taxon>Tracheophyta</taxon>
        <taxon>Spermatophyta</taxon>
        <taxon>Magnoliopsida</taxon>
        <taxon>eudicotyledons</taxon>
        <taxon>Gunneridae</taxon>
        <taxon>Pentapetalae</taxon>
        <taxon>rosids</taxon>
        <taxon>fabids</taxon>
        <taxon>Rosales</taxon>
        <taxon>Moraceae</taxon>
        <taxon>Ficeae</taxon>
        <taxon>Ficus</taxon>
    </lineage>
</organism>
<name>A0AA88AIW6_FICCA</name>